<evidence type="ECO:0000313" key="2">
    <source>
        <dbReference type="EMBL" id="MEV0361339.1"/>
    </source>
</evidence>
<name>A0ABV3F0W6_9NOCA</name>
<keyword evidence="2" id="KW-0012">Acyltransferase</keyword>
<protein>
    <submittedName>
        <fullName evidence="2">GNAT family N-acetyltransferase</fullName>
        <ecNumber evidence="2">2.3.1.-</ecNumber>
    </submittedName>
</protein>
<proteinExistence type="predicted"/>
<keyword evidence="2" id="KW-0808">Transferase</keyword>
<dbReference type="Proteomes" id="UP001551658">
    <property type="component" value="Unassembled WGS sequence"/>
</dbReference>
<dbReference type="Gene3D" id="3.40.630.30">
    <property type="match status" value="1"/>
</dbReference>
<keyword evidence="3" id="KW-1185">Reference proteome</keyword>
<dbReference type="EMBL" id="JBFAIH010000001">
    <property type="protein sequence ID" value="MEV0361339.1"/>
    <property type="molecule type" value="Genomic_DNA"/>
</dbReference>
<gene>
    <name evidence="2" type="ORF">AB0H72_01445</name>
</gene>
<dbReference type="SUPFAM" id="SSF55729">
    <property type="entry name" value="Acyl-CoA N-acyltransferases (Nat)"/>
    <property type="match status" value="1"/>
</dbReference>
<dbReference type="GO" id="GO:0016746">
    <property type="term" value="F:acyltransferase activity"/>
    <property type="evidence" value="ECO:0007669"/>
    <property type="project" value="UniProtKB-KW"/>
</dbReference>
<dbReference type="EC" id="2.3.1.-" evidence="2"/>
<dbReference type="Pfam" id="PF00583">
    <property type="entry name" value="Acetyltransf_1"/>
    <property type="match status" value="1"/>
</dbReference>
<evidence type="ECO:0000259" key="1">
    <source>
        <dbReference type="PROSITE" id="PS51186"/>
    </source>
</evidence>
<accession>A0ABV3F0W6</accession>
<evidence type="ECO:0000313" key="3">
    <source>
        <dbReference type="Proteomes" id="UP001551658"/>
    </source>
</evidence>
<organism evidence="2 3">
    <name type="scientific">Nocardia fusca</name>
    <dbReference type="NCBI Taxonomy" id="941183"/>
    <lineage>
        <taxon>Bacteria</taxon>
        <taxon>Bacillati</taxon>
        <taxon>Actinomycetota</taxon>
        <taxon>Actinomycetes</taxon>
        <taxon>Mycobacteriales</taxon>
        <taxon>Nocardiaceae</taxon>
        <taxon>Nocardia</taxon>
    </lineage>
</organism>
<sequence>MISYRWRPELDAEELAQVTALIGAAAEYDAEAGFSTIDARVPAERSRGGVRIAHLPIRARRDLSVHADAPWVTVAYLNLRVDSEGDGAVQFVVHPDYRSRGVATLLVEELGLDVAAPDGWRGTGARMLRAWAYGTHPAAERLAARFGIAAVDRQWTLVRHLSGPWSLPLKEVDAGIAVPASESADEWASAAEFEAAVLSRPCDATSASGSTRVIAVGDSEGPAGLVRFEVCTVPYGEFRGGWIRIAAVASRARGRGLGSALLTRALEEMRDAGAQVALIRADPVDERTVRVLRLLSFEQEETHTLFSIGAT</sequence>
<dbReference type="CDD" id="cd04301">
    <property type="entry name" value="NAT_SF"/>
    <property type="match status" value="1"/>
</dbReference>
<feature type="domain" description="N-acetyltransferase" evidence="1">
    <location>
        <begin position="20"/>
        <end position="170"/>
    </location>
</feature>
<reference evidence="2 3" key="1">
    <citation type="submission" date="2024-06" db="EMBL/GenBank/DDBJ databases">
        <title>The Natural Products Discovery Center: Release of the First 8490 Sequenced Strains for Exploring Actinobacteria Biosynthetic Diversity.</title>
        <authorList>
            <person name="Kalkreuter E."/>
            <person name="Kautsar S.A."/>
            <person name="Yang D."/>
            <person name="Bader C.D."/>
            <person name="Teijaro C.N."/>
            <person name="Fluegel L."/>
            <person name="Davis C.M."/>
            <person name="Simpson J.R."/>
            <person name="Lauterbach L."/>
            <person name="Steele A.D."/>
            <person name="Gui C."/>
            <person name="Meng S."/>
            <person name="Li G."/>
            <person name="Viehrig K."/>
            <person name="Ye F."/>
            <person name="Su P."/>
            <person name="Kiefer A.F."/>
            <person name="Nichols A."/>
            <person name="Cepeda A.J."/>
            <person name="Yan W."/>
            <person name="Fan B."/>
            <person name="Jiang Y."/>
            <person name="Adhikari A."/>
            <person name="Zheng C.-J."/>
            <person name="Schuster L."/>
            <person name="Cowan T.M."/>
            <person name="Smanski M.J."/>
            <person name="Chevrette M.G."/>
            <person name="De Carvalho L.P.S."/>
            <person name="Shen B."/>
        </authorList>
    </citation>
    <scope>NUCLEOTIDE SEQUENCE [LARGE SCALE GENOMIC DNA]</scope>
    <source>
        <strain evidence="2 3">NPDC050671</strain>
    </source>
</reference>
<dbReference type="InterPro" id="IPR000182">
    <property type="entry name" value="GNAT_dom"/>
</dbReference>
<dbReference type="RefSeq" id="WP_357972062.1">
    <property type="nucleotide sequence ID" value="NZ_JBFAIH010000001.1"/>
</dbReference>
<dbReference type="PROSITE" id="PS51186">
    <property type="entry name" value="GNAT"/>
    <property type="match status" value="1"/>
</dbReference>
<dbReference type="InterPro" id="IPR016181">
    <property type="entry name" value="Acyl_CoA_acyltransferase"/>
</dbReference>
<comment type="caution">
    <text evidence="2">The sequence shown here is derived from an EMBL/GenBank/DDBJ whole genome shotgun (WGS) entry which is preliminary data.</text>
</comment>